<evidence type="ECO:0000313" key="1">
    <source>
        <dbReference type="EMBL" id="MCC5599523.1"/>
    </source>
</evidence>
<gene>
    <name evidence="1" type="ORF">LC586_09885</name>
</gene>
<evidence type="ECO:0000313" key="2">
    <source>
        <dbReference type="Proteomes" id="UP001199525"/>
    </source>
</evidence>
<protein>
    <submittedName>
        <fullName evidence="1">Uncharacterized protein</fullName>
    </submittedName>
</protein>
<dbReference type="EMBL" id="JAIVFQ010000010">
    <property type="protein sequence ID" value="MCC5599523.1"/>
    <property type="molecule type" value="Genomic_DNA"/>
</dbReference>
<organism evidence="1 2">
    <name type="scientific">Nostoc favosum CHAB5714</name>
    <dbReference type="NCBI Taxonomy" id="2780399"/>
    <lineage>
        <taxon>Bacteria</taxon>
        <taxon>Bacillati</taxon>
        <taxon>Cyanobacteriota</taxon>
        <taxon>Cyanophyceae</taxon>
        <taxon>Nostocales</taxon>
        <taxon>Nostocaceae</taxon>
        <taxon>Nostoc</taxon>
        <taxon>Nostoc favosum</taxon>
    </lineage>
</organism>
<name>A0ABS8I5V8_9NOSO</name>
<sequence length="79" mass="8672">MNGKQPKKEDVKNGTLKILDISCFMQDLSDAKTSLIVGGKAVLGSKTSEPSTGTSSVIKWRNWQYTDEIGWHCQPGKVC</sequence>
<comment type="caution">
    <text evidence="1">The sequence shown here is derived from an EMBL/GenBank/DDBJ whole genome shotgun (WGS) entry which is preliminary data.</text>
</comment>
<dbReference type="RefSeq" id="WP_229484375.1">
    <property type="nucleotide sequence ID" value="NZ_JAIVFQ010000010.1"/>
</dbReference>
<accession>A0ABS8I5V8</accession>
<keyword evidence="2" id="KW-1185">Reference proteome</keyword>
<reference evidence="1 2" key="1">
    <citation type="journal article" date="2021" name="Microorganisms">
        <title>Genome Evolution of Filamentous Cyanobacterium Nostoc Species: From Facultative Symbiosis to Free Living.</title>
        <authorList>
            <person name="Huo D."/>
            <person name="Li H."/>
            <person name="Cai F."/>
            <person name="Guo X."/>
            <person name="Qiao Z."/>
            <person name="Wang W."/>
            <person name="Yu G."/>
            <person name="Li R."/>
        </authorList>
    </citation>
    <scope>NUCLEOTIDE SEQUENCE [LARGE SCALE GENOMIC DNA]</scope>
    <source>
        <strain evidence="1 2">CHAB 5714</strain>
    </source>
</reference>
<dbReference type="Proteomes" id="UP001199525">
    <property type="component" value="Unassembled WGS sequence"/>
</dbReference>
<proteinExistence type="predicted"/>